<gene>
    <name evidence="2" type="ORF">SIL79_14570</name>
</gene>
<organism evidence="2 3">
    <name type="scientific">Shewanella indica</name>
    <dbReference type="NCBI Taxonomy" id="768528"/>
    <lineage>
        <taxon>Bacteria</taxon>
        <taxon>Pseudomonadati</taxon>
        <taxon>Pseudomonadota</taxon>
        <taxon>Gammaproteobacteria</taxon>
        <taxon>Alteromonadales</taxon>
        <taxon>Shewanellaceae</taxon>
        <taxon>Shewanella</taxon>
    </lineage>
</organism>
<reference evidence="2 3" key="1">
    <citation type="submission" date="2023-11" db="EMBL/GenBank/DDBJ databases">
        <title>MicrobeMod: A computational toolkit for identifying prokaryotic methylation and restriction-modification with nanopore sequencing.</title>
        <authorList>
            <person name="Crits-Christoph A."/>
            <person name="Kang S.C."/>
            <person name="Lee H."/>
            <person name="Ostrov N."/>
        </authorList>
    </citation>
    <scope>NUCLEOTIDE SEQUENCE [LARGE SCALE GENOMIC DNA]</scope>
    <source>
        <strain evidence="2 3">ATCC BAA-2732</strain>
    </source>
</reference>
<accession>A0ABU4QJN6</accession>
<dbReference type="GeneID" id="88624756"/>
<keyword evidence="3" id="KW-1185">Reference proteome</keyword>
<keyword evidence="1" id="KW-1133">Transmembrane helix</keyword>
<keyword evidence="1" id="KW-0472">Membrane</keyword>
<comment type="caution">
    <text evidence="2">The sequence shown here is derived from an EMBL/GenBank/DDBJ whole genome shotgun (WGS) entry which is preliminary data.</text>
</comment>
<proteinExistence type="predicted"/>
<sequence length="65" mass="7140">MAESSLEFKLAAHIDLFKGKEGLLERGYRRQAFYIAIVVSAISALGTMLCRPGTDLTEMQTFGEG</sequence>
<evidence type="ECO:0000313" key="3">
    <source>
        <dbReference type="Proteomes" id="UP001272773"/>
    </source>
</evidence>
<dbReference type="RefSeq" id="WP_226684043.1">
    <property type="nucleotide sequence ID" value="NZ_JAIVLE010000003.1"/>
</dbReference>
<dbReference type="EMBL" id="JAWXXR010000001">
    <property type="protein sequence ID" value="MDX6017546.1"/>
    <property type="molecule type" value="Genomic_DNA"/>
</dbReference>
<evidence type="ECO:0000313" key="2">
    <source>
        <dbReference type="EMBL" id="MDX6017546.1"/>
    </source>
</evidence>
<dbReference type="Proteomes" id="UP001272773">
    <property type="component" value="Unassembled WGS sequence"/>
</dbReference>
<evidence type="ECO:0000256" key="1">
    <source>
        <dbReference type="SAM" id="Phobius"/>
    </source>
</evidence>
<protein>
    <submittedName>
        <fullName evidence="2">Uncharacterized protein</fullName>
    </submittedName>
</protein>
<name>A0ABU4QJN6_9GAMM</name>
<feature type="transmembrane region" description="Helical" evidence="1">
    <location>
        <begin position="32"/>
        <end position="50"/>
    </location>
</feature>
<keyword evidence="1" id="KW-0812">Transmembrane</keyword>